<accession>A0A1G2SYR6</accession>
<sequence>MARIKTKAKKRLVRLHFAFMEAVRQVSLKFLVLMLAIGLNGVVVARVGYTLGYYNDNETSTENTLEAGSVDFSLGISGWQATTTAVSMPPGDIVKKEVVIDPQDSNPFQYFATSTNFTGDSDFCTGLNVVATLEGDEMYNGPATGLLTATTIVPDSWEFTYTTGVNDFQNKICDFNIDLNGWQERHDYPTYENGGFSDTEKVSNHLASWGFRINKVYYDVADDRGEEGLNEWVEIYNQTNTALDISDWQICDNTSCDTLPTTPLIPALKYAVIVATSTTVSNLLPSYWYLPSEVTLININSKIGGGLANDGDRLILKRPDGVAVDEMNWQDDTGVWNPGVPNAAEGNVLARVPSGLDTDSPSDWQELVPPSVDLVYPDEGGSYTWYWTYSYTIEWDADNNNGDDSDLDISIFFVKDVNHDNVISMGDTAHTIVESTDNDGAFAWTVPSGFLGYIWIHLVAIGPENPMLNSGTVSGRIYDPPPIFIGPEGVIPLELSAEENASSTPAIISTSSEEAIEIVPLEDETATSTEVLVEETATSTEEVLEEATSTEAVIEEEVVSGEVVSEEVVEEVVLKEVVVEEVASQPSPEATVGEAETEEPALPPEPEPVVVEEATVEPAPTE</sequence>
<evidence type="ECO:0000313" key="3">
    <source>
        <dbReference type="EMBL" id="OHA90186.1"/>
    </source>
</evidence>
<evidence type="ECO:0000256" key="1">
    <source>
        <dbReference type="SAM" id="MobiDB-lite"/>
    </source>
</evidence>
<gene>
    <name evidence="3" type="ORF">A2665_01220</name>
</gene>
<reference evidence="3 4" key="1">
    <citation type="journal article" date="2016" name="Nat. Commun.">
        <title>Thousands of microbial genomes shed light on interconnected biogeochemical processes in an aquifer system.</title>
        <authorList>
            <person name="Anantharaman K."/>
            <person name="Brown C.T."/>
            <person name="Hug L.A."/>
            <person name="Sharon I."/>
            <person name="Castelle C.J."/>
            <person name="Probst A.J."/>
            <person name="Thomas B.C."/>
            <person name="Singh A."/>
            <person name="Wilkins M.J."/>
            <person name="Karaoz U."/>
            <person name="Brodie E.L."/>
            <person name="Williams K.H."/>
            <person name="Hubbard S.S."/>
            <person name="Banfield J.F."/>
        </authorList>
    </citation>
    <scope>NUCLEOTIDE SEQUENCE [LARGE SCALE GENOMIC DNA]</scope>
</reference>
<evidence type="ECO:0000259" key="2">
    <source>
        <dbReference type="PROSITE" id="PS51841"/>
    </source>
</evidence>
<dbReference type="InterPro" id="IPR036415">
    <property type="entry name" value="Lamin_tail_dom_sf"/>
</dbReference>
<evidence type="ECO:0000313" key="4">
    <source>
        <dbReference type="Proteomes" id="UP000177746"/>
    </source>
</evidence>
<dbReference type="EMBL" id="MHVI01000034">
    <property type="protein sequence ID" value="OHA90186.1"/>
    <property type="molecule type" value="Genomic_DNA"/>
</dbReference>
<dbReference type="PROSITE" id="PS51841">
    <property type="entry name" value="LTD"/>
    <property type="match status" value="1"/>
</dbReference>
<organism evidence="3 4">
    <name type="scientific">Candidatus Zambryskibacteria bacterium RIFCSPHIGHO2_01_FULL_46_30</name>
    <dbReference type="NCBI Taxonomy" id="1802739"/>
    <lineage>
        <taxon>Bacteria</taxon>
        <taxon>Candidatus Zambryskiibacteriota</taxon>
    </lineage>
</organism>
<dbReference type="Pfam" id="PF00932">
    <property type="entry name" value="LTD"/>
    <property type="match status" value="1"/>
</dbReference>
<feature type="region of interest" description="Disordered" evidence="1">
    <location>
        <begin position="582"/>
        <end position="622"/>
    </location>
</feature>
<dbReference type="SUPFAM" id="SSF74853">
    <property type="entry name" value="Lamin A/C globular tail domain"/>
    <property type="match status" value="1"/>
</dbReference>
<dbReference type="Proteomes" id="UP000177746">
    <property type="component" value="Unassembled WGS sequence"/>
</dbReference>
<dbReference type="InterPro" id="IPR001322">
    <property type="entry name" value="Lamin_tail_dom"/>
</dbReference>
<dbReference type="AlphaFoldDB" id="A0A1G2SYR6"/>
<proteinExistence type="predicted"/>
<feature type="compositionally biased region" description="Low complexity" evidence="1">
    <location>
        <begin position="608"/>
        <end position="622"/>
    </location>
</feature>
<feature type="domain" description="LTD" evidence="2">
    <location>
        <begin position="200"/>
        <end position="331"/>
    </location>
</feature>
<comment type="caution">
    <text evidence="3">The sequence shown here is derived from an EMBL/GenBank/DDBJ whole genome shotgun (WGS) entry which is preliminary data.</text>
</comment>
<protein>
    <recommendedName>
        <fullName evidence="2">LTD domain-containing protein</fullName>
    </recommendedName>
</protein>
<name>A0A1G2SYR6_9BACT</name>